<organism evidence="1 2">
    <name type="scientific">Kickxella alabastrina</name>
    <dbReference type="NCBI Taxonomy" id="61397"/>
    <lineage>
        <taxon>Eukaryota</taxon>
        <taxon>Fungi</taxon>
        <taxon>Fungi incertae sedis</taxon>
        <taxon>Zoopagomycota</taxon>
        <taxon>Kickxellomycotina</taxon>
        <taxon>Kickxellomycetes</taxon>
        <taxon>Kickxellales</taxon>
        <taxon>Kickxellaceae</taxon>
        <taxon>Kickxella</taxon>
    </lineage>
</organism>
<proteinExistence type="predicted"/>
<evidence type="ECO:0000313" key="2">
    <source>
        <dbReference type="Proteomes" id="UP001150581"/>
    </source>
</evidence>
<dbReference type="EMBL" id="JANBPG010000441">
    <property type="protein sequence ID" value="KAJ1896482.1"/>
    <property type="molecule type" value="Genomic_DNA"/>
</dbReference>
<keyword evidence="2" id="KW-1185">Reference proteome</keyword>
<name>A0ACC1IK01_9FUNG</name>
<sequence>MHLAYFIRSVYAFFALLALVFEAFPWTRDTFVKYGKTREEAKEEAAEPVQGASDSSTASIAGNRDSGKHSESASIVPQWFAQMTVPKHTFSHFYIFGTICSALVTLDIINWVKGQSGSQLPEATAKCFIQLYISWEQRILGSDLATVVSFPHKITVLALTMCNVHIMLRLKESVYDQPATKARMHISQYAVGIIYYAVTPLAVVVDSFYRPAWKSPPVWAVIAGLAAYTYASVHQWRCHHILYNLRTKSLREDSGYVVPTGDLFAYVACPHFLCEILVYVAIWMVTGFQATTLLWNIGWIITGLSITASESHQWYKRTFGDKYPRNRRALVPFIW</sequence>
<reference evidence="1" key="1">
    <citation type="submission" date="2022-07" db="EMBL/GenBank/DDBJ databases">
        <title>Phylogenomic reconstructions and comparative analyses of Kickxellomycotina fungi.</title>
        <authorList>
            <person name="Reynolds N.K."/>
            <person name="Stajich J.E."/>
            <person name="Barry K."/>
            <person name="Grigoriev I.V."/>
            <person name="Crous P."/>
            <person name="Smith M.E."/>
        </authorList>
    </citation>
    <scope>NUCLEOTIDE SEQUENCE</scope>
    <source>
        <strain evidence="1">Benny 63K</strain>
    </source>
</reference>
<accession>A0ACC1IK01</accession>
<dbReference type="Proteomes" id="UP001150581">
    <property type="component" value="Unassembled WGS sequence"/>
</dbReference>
<evidence type="ECO:0000313" key="1">
    <source>
        <dbReference type="EMBL" id="KAJ1896482.1"/>
    </source>
</evidence>
<protein>
    <submittedName>
        <fullName evidence="1">Uncharacterized protein</fullName>
    </submittedName>
</protein>
<comment type="caution">
    <text evidence="1">The sequence shown here is derived from an EMBL/GenBank/DDBJ whole genome shotgun (WGS) entry which is preliminary data.</text>
</comment>
<gene>
    <name evidence="1" type="ORF">LPJ66_003959</name>
</gene>